<sequence>MKKPLIAVTLGAALVSAGASAAGMSVIAGEDYIAASADINKAGLGFTADWTHNDDKGDAAGIGIGVGVPLGKALLTLGGKVMYLDPQNATTGYAGAIGGGISVPLGERFVVYGEGYYSPDSLSNGIQSYTEAKAGVRFNITKNLGADVGYKYVNIDSKDGQPSAELANGVYAGVALKF</sequence>
<evidence type="ECO:0000256" key="1">
    <source>
        <dbReference type="ARBA" id="ARBA00004442"/>
    </source>
</evidence>
<accession>A0ABQ3H261</accession>
<proteinExistence type="predicted"/>
<dbReference type="Proteomes" id="UP000604737">
    <property type="component" value="Unassembled WGS sequence"/>
</dbReference>
<protein>
    <recommendedName>
        <fullName evidence="5">Porin family protein</fullName>
    </recommendedName>
</protein>
<dbReference type="Pfam" id="PF07437">
    <property type="entry name" value="YfaZ"/>
    <property type="match status" value="1"/>
</dbReference>
<evidence type="ECO:0008006" key="5">
    <source>
        <dbReference type="Google" id="ProtNLM"/>
    </source>
</evidence>
<evidence type="ECO:0000313" key="3">
    <source>
        <dbReference type="EMBL" id="GHD66548.1"/>
    </source>
</evidence>
<dbReference type="SUPFAM" id="SSF56925">
    <property type="entry name" value="OMPA-like"/>
    <property type="match status" value="1"/>
</dbReference>
<reference evidence="4" key="1">
    <citation type="journal article" date="2019" name="Int. J. Syst. Evol. Microbiol.">
        <title>The Global Catalogue of Microorganisms (GCM) 10K type strain sequencing project: providing services to taxonomists for standard genome sequencing and annotation.</title>
        <authorList>
            <consortium name="The Broad Institute Genomics Platform"/>
            <consortium name="The Broad Institute Genome Sequencing Center for Infectious Disease"/>
            <person name="Wu L."/>
            <person name="Ma J."/>
        </authorList>
    </citation>
    <scope>NUCLEOTIDE SEQUENCE [LARGE SCALE GENOMIC DNA]</scope>
    <source>
        <strain evidence="4">KCTC 23701</strain>
    </source>
</reference>
<keyword evidence="4" id="KW-1185">Reference proteome</keyword>
<feature type="chain" id="PRO_5047051258" description="Porin family protein" evidence="2">
    <location>
        <begin position="22"/>
        <end position="178"/>
    </location>
</feature>
<comment type="caution">
    <text evidence="3">The sequence shown here is derived from an EMBL/GenBank/DDBJ whole genome shotgun (WGS) entry which is preliminary data.</text>
</comment>
<dbReference type="InterPro" id="IPR009998">
    <property type="entry name" value="YfaZ"/>
</dbReference>
<name>A0ABQ3H261_9NEIS</name>
<feature type="signal peptide" evidence="2">
    <location>
        <begin position="1"/>
        <end position="21"/>
    </location>
</feature>
<comment type="subcellular location">
    <subcellularLocation>
        <location evidence="1">Cell outer membrane</location>
    </subcellularLocation>
</comment>
<dbReference type="EMBL" id="BMYO01000008">
    <property type="protein sequence ID" value="GHD66548.1"/>
    <property type="molecule type" value="Genomic_DNA"/>
</dbReference>
<gene>
    <name evidence="3" type="ORF">GCM10007350_28930</name>
</gene>
<keyword evidence="2" id="KW-0732">Signal</keyword>
<organism evidence="3 4">
    <name type="scientific">Jeongeupia chitinilytica</name>
    <dbReference type="NCBI Taxonomy" id="1041641"/>
    <lineage>
        <taxon>Bacteria</taxon>
        <taxon>Pseudomonadati</taxon>
        <taxon>Pseudomonadota</taxon>
        <taxon>Betaproteobacteria</taxon>
        <taxon>Neisseriales</taxon>
        <taxon>Chitinibacteraceae</taxon>
        <taxon>Jeongeupia</taxon>
    </lineage>
</organism>
<evidence type="ECO:0000256" key="2">
    <source>
        <dbReference type="SAM" id="SignalP"/>
    </source>
</evidence>
<evidence type="ECO:0000313" key="4">
    <source>
        <dbReference type="Proteomes" id="UP000604737"/>
    </source>
</evidence>
<dbReference type="RefSeq" id="WP_189461613.1">
    <property type="nucleotide sequence ID" value="NZ_BMYO01000008.1"/>
</dbReference>
<dbReference type="Gene3D" id="2.40.160.20">
    <property type="match status" value="1"/>
</dbReference>
<dbReference type="InterPro" id="IPR011250">
    <property type="entry name" value="OMP/PagP_B-barrel"/>
</dbReference>